<dbReference type="KEGG" id="rlc:K227x_45670"/>
<dbReference type="InterPro" id="IPR050484">
    <property type="entry name" value="Transf_Hexapept/Carb_Anhydrase"/>
</dbReference>
<proteinExistence type="predicted"/>
<dbReference type="AlphaFoldDB" id="A0A517NG97"/>
<accession>A0A517NG97</accession>
<dbReference type="RefSeq" id="WP_391540385.1">
    <property type="nucleotide sequence ID" value="NZ_CP036525.1"/>
</dbReference>
<protein>
    <submittedName>
        <fullName evidence="1">2,3,4,5-tetrahydropyridine-2,6-dicarboxylate N-acetyltransferase</fullName>
        <ecNumber evidence="1">2.3.1.89</ecNumber>
    </submittedName>
</protein>
<dbReference type="SUPFAM" id="SSF51161">
    <property type="entry name" value="Trimeric LpxA-like enzymes"/>
    <property type="match status" value="1"/>
</dbReference>
<dbReference type="CDD" id="cd04645">
    <property type="entry name" value="LbH_gamma_CA_like"/>
    <property type="match status" value="1"/>
</dbReference>
<keyword evidence="2" id="KW-1185">Reference proteome</keyword>
<name>A0A517NG97_9BACT</name>
<keyword evidence="1" id="KW-0012">Acyltransferase</keyword>
<reference evidence="1 2" key="1">
    <citation type="submission" date="2019-02" db="EMBL/GenBank/DDBJ databases">
        <title>Deep-cultivation of Planctomycetes and their phenomic and genomic characterization uncovers novel biology.</title>
        <authorList>
            <person name="Wiegand S."/>
            <person name="Jogler M."/>
            <person name="Boedeker C."/>
            <person name="Pinto D."/>
            <person name="Vollmers J."/>
            <person name="Rivas-Marin E."/>
            <person name="Kohn T."/>
            <person name="Peeters S.H."/>
            <person name="Heuer A."/>
            <person name="Rast P."/>
            <person name="Oberbeckmann S."/>
            <person name="Bunk B."/>
            <person name="Jeske O."/>
            <person name="Meyerdierks A."/>
            <person name="Storesund J.E."/>
            <person name="Kallscheuer N."/>
            <person name="Luecker S."/>
            <person name="Lage O.M."/>
            <person name="Pohl T."/>
            <person name="Merkel B.J."/>
            <person name="Hornburger P."/>
            <person name="Mueller R.-W."/>
            <person name="Bruemmer F."/>
            <person name="Labrenz M."/>
            <person name="Spormann A.M."/>
            <person name="Op den Camp H."/>
            <person name="Overmann J."/>
            <person name="Amann R."/>
            <person name="Jetten M.S.M."/>
            <person name="Mascher T."/>
            <person name="Medema M.H."/>
            <person name="Devos D.P."/>
            <person name="Kaster A.-K."/>
            <person name="Ovreas L."/>
            <person name="Rohde M."/>
            <person name="Galperin M.Y."/>
            <person name="Jogler C."/>
        </authorList>
    </citation>
    <scope>NUCLEOTIDE SEQUENCE [LARGE SCALE GENOMIC DNA]</scope>
    <source>
        <strain evidence="1 2">K22_7</strain>
    </source>
</reference>
<dbReference type="EMBL" id="CP036525">
    <property type="protein sequence ID" value="QDT06159.1"/>
    <property type="molecule type" value="Genomic_DNA"/>
</dbReference>
<dbReference type="InterPro" id="IPR001451">
    <property type="entry name" value="Hexapep"/>
</dbReference>
<organism evidence="1 2">
    <name type="scientific">Rubripirellula lacrimiformis</name>
    <dbReference type="NCBI Taxonomy" id="1930273"/>
    <lineage>
        <taxon>Bacteria</taxon>
        <taxon>Pseudomonadati</taxon>
        <taxon>Planctomycetota</taxon>
        <taxon>Planctomycetia</taxon>
        <taxon>Pirellulales</taxon>
        <taxon>Pirellulaceae</taxon>
        <taxon>Rubripirellula</taxon>
    </lineage>
</organism>
<dbReference type="Proteomes" id="UP000318538">
    <property type="component" value="Chromosome"/>
</dbReference>
<dbReference type="InterPro" id="IPR011004">
    <property type="entry name" value="Trimer_LpxA-like_sf"/>
</dbReference>
<dbReference type="PANTHER" id="PTHR13061:SF29">
    <property type="entry name" value="GAMMA CARBONIC ANHYDRASE-LIKE 1, MITOCHONDRIAL-RELATED"/>
    <property type="match status" value="1"/>
</dbReference>
<evidence type="ECO:0000313" key="1">
    <source>
        <dbReference type="EMBL" id="QDT06159.1"/>
    </source>
</evidence>
<evidence type="ECO:0000313" key="2">
    <source>
        <dbReference type="Proteomes" id="UP000318538"/>
    </source>
</evidence>
<gene>
    <name evidence="1" type="primary">dapH</name>
    <name evidence="1" type="ORF">K227x_45670</name>
</gene>
<keyword evidence="1" id="KW-0808">Transferase</keyword>
<dbReference type="EC" id="2.3.1.89" evidence="1"/>
<dbReference type="Gene3D" id="2.160.10.10">
    <property type="entry name" value="Hexapeptide repeat proteins"/>
    <property type="match status" value="1"/>
</dbReference>
<dbReference type="GO" id="GO:0047200">
    <property type="term" value="F:tetrahydrodipicolinate N-acetyltransferase activity"/>
    <property type="evidence" value="ECO:0007669"/>
    <property type="project" value="UniProtKB-EC"/>
</dbReference>
<dbReference type="InterPro" id="IPR047324">
    <property type="entry name" value="LbH_gamma_CA-like"/>
</dbReference>
<dbReference type="Pfam" id="PF00132">
    <property type="entry name" value="Hexapep"/>
    <property type="match status" value="1"/>
</dbReference>
<sequence>MDTEFQPDRVDASAFIAENATVIGRVDIGSGASVWFGAVIRGDTESVSIGDRSNVQDLCVLHADPGFPCVIGRDVTIGHSAVVHGATVGDGAMIGIRAVVLNGAKIGAGAIVGAGAVVTEKMEIPPGHLAVGVPAKVVRELTPENVARAKHAADHYVSAGQSYRSSR</sequence>
<dbReference type="PANTHER" id="PTHR13061">
    <property type="entry name" value="DYNACTIN SUBUNIT P25"/>
    <property type="match status" value="1"/>
</dbReference>